<proteinExistence type="predicted"/>
<accession>A0A1F4UM03</accession>
<dbReference type="PANTHER" id="PTHR35984">
    <property type="entry name" value="PERIPLASMIC SERINE PROTEASE"/>
    <property type="match status" value="1"/>
</dbReference>
<feature type="region of interest" description="Disordered" evidence="1">
    <location>
        <begin position="1"/>
        <end position="34"/>
    </location>
</feature>
<dbReference type="GO" id="GO:0016020">
    <property type="term" value="C:membrane"/>
    <property type="evidence" value="ECO:0007669"/>
    <property type="project" value="InterPro"/>
</dbReference>
<comment type="caution">
    <text evidence="2">The sequence shown here is derived from an EMBL/GenBank/DDBJ whole genome shotgun (WGS) entry which is preliminary data.</text>
</comment>
<feature type="compositionally biased region" description="Low complexity" evidence="1">
    <location>
        <begin position="7"/>
        <end position="23"/>
    </location>
</feature>
<organism evidence="2 3">
    <name type="scientific">candidate division WWE3 bacterium RBG_19FT_COMBO_34_6</name>
    <dbReference type="NCBI Taxonomy" id="1802612"/>
    <lineage>
        <taxon>Bacteria</taxon>
        <taxon>Katanobacteria</taxon>
    </lineage>
</organism>
<dbReference type="EMBL" id="MEUV01000045">
    <property type="protein sequence ID" value="OGC45233.1"/>
    <property type="molecule type" value="Genomic_DNA"/>
</dbReference>
<dbReference type="Proteomes" id="UP000178615">
    <property type="component" value="Unassembled WGS sequence"/>
</dbReference>
<dbReference type="InterPro" id="IPR002825">
    <property type="entry name" value="Pept_S49_ser-pept_pro"/>
</dbReference>
<dbReference type="Gene3D" id="3.90.226.10">
    <property type="entry name" value="2-enoyl-CoA Hydratase, Chain A, domain 1"/>
    <property type="match status" value="1"/>
</dbReference>
<gene>
    <name evidence="2" type="ORF">A2V49_01365</name>
</gene>
<name>A0A1F4UM03_UNCKA</name>
<protein>
    <recommendedName>
        <fullName evidence="4">Serine dehydrogenase proteinase</fullName>
    </recommendedName>
</protein>
<evidence type="ECO:0000313" key="3">
    <source>
        <dbReference type="Proteomes" id="UP000178615"/>
    </source>
</evidence>
<dbReference type="SUPFAM" id="SSF52096">
    <property type="entry name" value="ClpP/crotonase"/>
    <property type="match status" value="1"/>
</dbReference>
<dbReference type="InterPro" id="IPR029045">
    <property type="entry name" value="ClpP/crotonase-like_dom_sf"/>
</dbReference>
<dbReference type="AlphaFoldDB" id="A0A1F4UM03"/>
<reference evidence="2 3" key="1">
    <citation type="journal article" date="2016" name="Nat. Commun.">
        <title>Thousands of microbial genomes shed light on interconnected biogeochemical processes in an aquifer system.</title>
        <authorList>
            <person name="Anantharaman K."/>
            <person name="Brown C.T."/>
            <person name="Hug L.A."/>
            <person name="Sharon I."/>
            <person name="Castelle C.J."/>
            <person name="Probst A.J."/>
            <person name="Thomas B.C."/>
            <person name="Singh A."/>
            <person name="Wilkins M.J."/>
            <person name="Karaoz U."/>
            <person name="Brodie E.L."/>
            <person name="Williams K.H."/>
            <person name="Hubbard S.S."/>
            <person name="Banfield J.F."/>
        </authorList>
    </citation>
    <scope>NUCLEOTIDE SEQUENCE [LARGE SCALE GENOMIC DNA]</scope>
</reference>
<sequence length="372" mass="42111">MNEDSNQTPTQPLIQQPAAQIPPSVNKPPTPATATATKLPYKMPPLYWDDTQNCLNDIEKKLGGPVISFYTTESIVGDDVKYFYTNLKDIGFKDKLFFILVSYGGDGKSAFRIASLLKNYCSELIIVIPEVAASAATMLSLAGDKIIMTPLAYLTAVDTSITHPLNPKGRDNQPVSVELEEVKRAVEVLMKNTSEEKDKLDIYKTIFSYIHPVSFGALERTSTLSEMLCQDIISLRKNTLEQEKAAELIENLNHKYPAHGYPITRRKAKLLGLPIEDSDEELNNMLWRLQNTNRVLTTQTRTDINDSFFHTEKLLNSIESVGRRITCRRSMERRLDPIIKGWTTLKEDYFWEALTETEDNGKKKLKISSLEV</sequence>
<evidence type="ECO:0000256" key="1">
    <source>
        <dbReference type="SAM" id="MobiDB-lite"/>
    </source>
</evidence>
<evidence type="ECO:0000313" key="2">
    <source>
        <dbReference type="EMBL" id="OGC45233.1"/>
    </source>
</evidence>
<evidence type="ECO:0008006" key="4">
    <source>
        <dbReference type="Google" id="ProtNLM"/>
    </source>
</evidence>
<dbReference type="PANTHER" id="PTHR35984:SF1">
    <property type="entry name" value="PERIPLASMIC SERINE PROTEASE"/>
    <property type="match status" value="1"/>
</dbReference>